<evidence type="ECO:0000256" key="3">
    <source>
        <dbReference type="ARBA" id="ARBA00022842"/>
    </source>
</evidence>
<evidence type="ECO:0000313" key="4">
    <source>
        <dbReference type="EMBL" id="MCB6182537.1"/>
    </source>
</evidence>
<proteinExistence type="predicted"/>
<dbReference type="Pfam" id="PF12710">
    <property type="entry name" value="HAD"/>
    <property type="match status" value="1"/>
</dbReference>
<evidence type="ECO:0000256" key="2">
    <source>
        <dbReference type="ARBA" id="ARBA00022801"/>
    </source>
</evidence>
<dbReference type="InterPro" id="IPR036412">
    <property type="entry name" value="HAD-like_sf"/>
</dbReference>
<name>A0ABS8D2X5_9NEIS</name>
<reference evidence="4" key="1">
    <citation type="submission" date="2021-10" db="EMBL/GenBank/DDBJ databases">
        <title>The complete genome sequence of Leeia sp. TBRC 13508.</title>
        <authorList>
            <person name="Charoenyingcharoen P."/>
            <person name="Yukphan P."/>
        </authorList>
    </citation>
    <scope>NUCLEOTIDE SEQUENCE</scope>
    <source>
        <strain evidence="4">TBRC 13508</strain>
    </source>
</reference>
<sequence length="222" mass="25002">MKNLALFDLDNTLLAGDSDKTWNQFLIDEGLLDAEESKVANDRFYQQYCDGSLNIDDYLAFALAPLTQFSMEELAALHEKFMANYIRPMMSEKAKSLVERHLAAGDLVMIITATNRFVTEPIAKAFNVPYLIATEAEIKDGRYTGKSTGVPSFKEGKITRLESWLEEKNLSWSSFGESWFYSDSMNDLPLLKLVNHPIAVDPDATLAEHAEVHGWPVISLRS</sequence>
<dbReference type="NCBIfam" id="TIGR01488">
    <property type="entry name" value="HAD-SF-IB"/>
    <property type="match status" value="1"/>
</dbReference>
<dbReference type="Gene3D" id="3.40.50.1000">
    <property type="entry name" value="HAD superfamily/HAD-like"/>
    <property type="match status" value="1"/>
</dbReference>
<dbReference type="GO" id="GO:0016787">
    <property type="term" value="F:hydrolase activity"/>
    <property type="evidence" value="ECO:0007669"/>
    <property type="project" value="UniProtKB-KW"/>
</dbReference>
<evidence type="ECO:0000313" key="5">
    <source>
        <dbReference type="Proteomes" id="UP001165395"/>
    </source>
</evidence>
<dbReference type="CDD" id="cd02612">
    <property type="entry name" value="HAD_PGPPase"/>
    <property type="match status" value="1"/>
</dbReference>
<keyword evidence="5" id="KW-1185">Reference proteome</keyword>
<dbReference type="PANTHER" id="PTHR43344:SF13">
    <property type="entry name" value="PHOSPHATASE RV3661-RELATED"/>
    <property type="match status" value="1"/>
</dbReference>
<accession>A0ABS8D2X5</accession>
<dbReference type="PANTHER" id="PTHR43344">
    <property type="entry name" value="PHOSPHOSERINE PHOSPHATASE"/>
    <property type="match status" value="1"/>
</dbReference>
<dbReference type="Gene3D" id="1.20.1440.100">
    <property type="entry name" value="SG protein - dephosphorylation function"/>
    <property type="match status" value="1"/>
</dbReference>
<keyword evidence="3" id="KW-0460">Magnesium</keyword>
<keyword evidence="1" id="KW-0479">Metal-binding</keyword>
<dbReference type="InterPro" id="IPR023214">
    <property type="entry name" value="HAD_sf"/>
</dbReference>
<keyword evidence="2 4" id="KW-0378">Hydrolase</keyword>
<protein>
    <submittedName>
        <fullName evidence="4">HAD-IB family hydrolase</fullName>
    </submittedName>
</protein>
<evidence type="ECO:0000256" key="1">
    <source>
        <dbReference type="ARBA" id="ARBA00022723"/>
    </source>
</evidence>
<dbReference type="RefSeq" id="WP_227178369.1">
    <property type="nucleotide sequence ID" value="NZ_JAJBZT010000002.1"/>
</dbReference>
<dbReference type="InterPro" id="IPR050582">
    <property type="entry name" value="HAD-like_SerB"/>
</dbReference>
<organism evidence="4 5">
    <name type="scientific">Leeia speluncae</name>
    <dbReference type="NCBI Taxonomy" id="2884804"/>
    <lineage>
        <taxon>Bacteria</taxon>
        <taxon>Pseudomonadati</taxon>
        <taxon>Pseudomonadota</taxon>
        <taxon>Betaproteobacteria</taxon>
        <taxon>Neisseriales</taxon>
        <taxon>Leeiaceae</taxon>
        <taxon>Leeia</taxon>
    </lineage>
</organism>
<dbReference type="NCBIfam" id="TIGR01490">
    <property type="entry name" value="HAD-SF-IB-hyp1"/>
    <property type="match status" value="1"/>
</dbReference>
<gene>
    <name evidence="4" type="ORF">LIN78_03105</name>
</gene>
<comment type="caution">
    <text evidence="4">The sequence shown here is derived from an EMBL/GenBank/DDBJ whole genome shotgun (WGS) entry which is preliminary data.</text>
</comment>
<dbReference type="InterPro" id="IPR006385">
    <property type="entry name" value="HAD_hydro_SerB1"/>
</dbReference>
<dbReference type="EMBL" id="JAJBZT010000002">
    <property type="protein sequence ID" value="MCB6182537.1"/>
    <property type="molecule type" value="Genomic_DNA"/>
</dbReference>
<dbReference type="SUPFAM" id="SSF56784">
    <property type="entry name" value="HAD-like"/>
    <property type="match status" value="1"/>
</dbReference>
<dbReference type="Proteomes" id="UP001165395">
    <property type="component" value="Unassembled WGS sequence"/>
</dbReference>